<dbReference type="InterPro" id="IPR029016">
    <property type="entry name" value="GAF-like_dom_sf"/>
</dbReference>
<feature type="domain" description="PPM-type phosphatase" evidence="3">
    <location>
        <begin position="283"/>
        <end position="507"/>
    </location>
</feature>
<feature type="compositionally biased region" description="Basic and acidic residues" evidence="2">
    <location>
        <begin position="518"/>
        <end position="537"/>
    </location>
</feature>
<reference evidence="4" key="1">
    <citation type="journal article" date="2014" name="Int. J. Syst. Evol. Microbiol.">
        <title>Complete genome sequence of Corynebacterium casei LMG S-19264T (=DSM 44701T), isolated from a smear-ripened cheese.</title>
        <authorList>
            <consortium name="US DOE Joint Genome Institute (JGI-PGF)"/>
            <person name="Walter F."/>
            <person name="Albersmeier A."/>
            <person name="Kalinowski J."/>
            <person name="Ruckert C."/>
        </authorList>
    </citation>
    <scope>NUCLEOTIDE SEQUENCE</scope>
    <source>
        <strain evidence="4">JCM 3131</strain>
    </source>
</reference>
<dbReference type="GO" id="GO:0016791">
    <property type="term" value="F:phosphatase activity"/>
    <property type="evidence" value="ECO:0007669"/>
    <property type="project" value="TreeGrafter"/>
</dbReference>
<gene>
    <name evidence="4" type="ORF">GCM10010145_26600</name>
</gene>
<dbReference type="SMART" id="SM00331">
    <property type="entry name" value="PP2C_SIG"/>
    <property type="match status" value="1"/>
</dbReference>
<dbReference type="Gene3D" id="3.60.40.10">
    <property type="entry name" value="PPM-type phosphatase domain"/>
    <property type="match status" value="1"/>
</dbReference>
<evidence type="ECO:0000313" key="4">
    <source>
        <dbReference type="EMBL" id="GGQ55478.1"/>
    </source>
</evidence>
<keyword evidence="5" id="KW-1185">Reference proteome</keyword>
<organism evidence="4 5">
    <name type="scientific">Streptomyces ruber</name>
    <dbReference type="NCBI Taxonomy" id="83378"/>
    <lineage>
        <taxon>Bacteria</taxon>
        <taxon>Bacillati</taxon>
        <taxon>Actinomycetota</taxon>
        <taxon>Actinomycetes</taxon>
        <taxon>Kitasatosporales</taxon>
        <taxon>Streptomycetaceae</taxon>
        <taxon>Streptomyces</taxon>
    </lineage>
</organism>
<proteinExistence type="predicted"/>
<dbReference type="PANTHER" id="PTHR43156:SF2">
    <property type="entry name" value="STAGE II SPORULATION PROTEIN E"/>
    <property type="match status" value="1"/>
</dbReference>
<dbReference type="InterPro" id="IPR052016">
    <property type="entry name" value="Bact_Sigma-Reg"/>
</dbReference>
<feature type="region of interest" description="Disordered" evidence="2">
    <location>
        <begin position="514"/>
        <end position="551"/>
    </location>
</feature>
<evidence type="ECO:0000256" key="2">
    <source>
        <dbReference type="SAM" id="MobiDB-lite"/>
    </source>
</evidence>
<keyword evidence="1" id="KW-0378">Hydrolase</keyword>
<dbReference type="Pfam" id="PF07228">
    <property type="entry name" value="SpoIIE"/>
    <property type="match status" value="1"/>
</dbReference>
<evidence type="ECO:0000256" key="1">
    <source>
        <dbReference type="ARBA" id="ARBA00022801"/>
    </source>
</evidence>
<name>A0A918EQ60_9ACTN</name>
<dbReference type="PANTHER" id="PTHR43156">
    <property type="entry name" value="STAGE II SPORULATION PROTEIN E-RELATED"/>
    <property type="match status" value="1"/>
</dbReference>
<dbReference type="SUPFAM" id="SSF55781">
    <property type="entry name" value="GAF domain-like"/>
    <property type="match status" value="1"/>
</dbReference>
<dbReference type="Gene3D" id="3.30.450.40">
    <property type="match status" value="1"/>
</dbReference>
<dbReference type="InterPro" id="IPR036457">
    <property type="entry name" value="PPM-type-like_dom_sf"/>
</dbReference>
<reference evidence="4" key="2">
    <citation type="submission" date="2020-09" db="EMBL/GenBank/DDBJ databases">
        <authorList>
            <person name="Sun Q."/>
            <person name="Ohkuma M."/>
        </authorList>
    </citation>
    <scope>NUCLEOTIDE SEQUENCE</scope>
    <source>
        <strain evidence="4">JCM 3131</strain>
    </source>
</reference>
<protein>
    <recommendedName>
        <fullName evidence="3">PPM-type phosphatase domain-containing protein</fullName>
    </recommendedName>
</protein>
<dbReference type="AlphaFoldDB" id="A0A918EQ60"/>
<evidence type="ECO:0000259" key="3">
    <source>
        <dbReference type="SMART" id="SM00331"/>
    </source>
</evidence>
<comment type="caution">
    <text evidence="4">The sequence shown here is derived from an EMBL/GenBank/DDBJ whole genome shotgun (WGS) entry which is preliminary data.</text>
</comment>
<accession>A0A918EQ60</accession>
<dbReference type="Proteomes" id="UP000620156">
    <property type="component" value="Unassembled WGS sequence"/>
</dbReference>
<dbReference type="EMBL" id="BMQK01000004">
    <property type="protein sequence ID" value="GGQ55478.1"/>
    <property type="molecule type" value="Genomic_DNA"/>
</dbReference>
<sequence>MDRNGGIVEVNEAARTLLSGTAGGDRPSWHLPDWLADAHRCVTGGPSTTCAPTRSGRIGERMFEAFPTPHPDGDVVWWLIDDTDRRLAEETLRRAQERAAVLAGVSGTLLSSLSVQTCVEAAARLAVHHLADAAVLISPASPAGSDRFPVTFARAGGPVTGTTRTVDPATVPGLAEALQGLPSVPACWIDPGEVPAWVIPQGFEGPVGSVVVTPLPGHGVPDGALILLRSVGRRAFAEDEEAFAGLFAARVGAALSSVRVYGEQSRVTALLMRELLPPALGTVHGVEYAGRFRPFQDSERIGGDFYDVHPGADPAEETLVVLGDVAGKGLDAAVLTGRVRNSLHALRPLAHDHGHVLGLLNTALLTSPHERFVTLALASVLRRRAGRVRLRLTSAGHPPPLVLRADGRVEESGTYGDLLGAMPSVSFRTEELVLAPGETCLLYTDGITEARGGPVGGELYGVERLARDLTGRAGMPAEAVVERVHMLAAQWLGRGRHDDMAVVAIGAPRTGPLAVVDGDGHADRRGGADPHVGEDVRSPNTHWRQKRTRRT</sequence>
<evidence type="ECO:0000313" key="5">
    <source>
        <dbReference type="Proteomes" id="UP000620156"/>
    </source>
</evidence>
<dbReference type="InterPro" id="IPR001932">
    <property type="entry name" value="PPM-type_phosphatase-like_dom"/>
</dbReference>